<proteinExistence type="predicted"/>
<gene>
    <name evidence="1" type="ORF">PPISBEST_240</name>
</gene>
<organism evidence="1 2">
    <name type="scientific">Bacillus phage PPIsBest</name>
    <dbReference type="NCBI Taxonomy" id="2024234"/>
    <lineage>
        <taxon>Viruses</taxon>
        <taxon>Duplodnaviria</taxon>
        <taxon>Heunggongvirae</taxon>
        <taxon>Uroviricota</taxon>
        <taxon>Caudoviricetes</taxon>
        <taxon>Herelleviridae</taxon>
        <taxon>Bastillevirinae</taxon>
        <taxon>Wphvirus</taxon>
        <taxon>Wphvirus hakuna</taxon>
    </lineage>
</organism>
<dbReference type="EMBL" id="MF288917">
    <property type="protein sequence ID" value="ASR78201.1"/>
    <property type="molecule type" value="Genomic_DNA"/>
</dbReference>
<name>A0A222Z0Y7_9CAUD</name>
<accession>A0A222Z0Y7</accession>
<protein>
    <submittedName>
        <fullName evidence="1">Uncharacterized protein</fullName>
    </submittedName>
</protein>
<reference evidence="1 2" key="1">
    <citation type="submission" date="2017-06" db="EMBL/GenBank/DDBJ databases">
        <authorList>
            <person name="Kim H.J."/>
            <person name="Triplett B.A."/>
        </authorList>
    </citation>
    <scope>NUCLEOTIDE SEQUENCE [LARGE SCALE GENOMIC DNA]</scope>
</reference>
<evidence type="ECO:0000313" key="1">
    <source>
        <dbReference type="EMBL" id="ASR78201.1"/>
    </source>
</evidence>
<dbReference type="Proteomes" id="UP000223841">
    <property type="component" value="Segment"/>
</dbReference>
<evidence type="ECO:0000313" key="2">
    <source>
        <dbReference type="Proteomes" id="UP000223841"/>
    </source>
</evidence>
<sequence>MTIEERREAEKEVERILDDIKDTEDYIKEYKDMLYNDRDEIDVIGCAKWLLQLQEQLKAQQEELEDYLYNIN</sequence>